<dbReference type="HOGENOM" id="CLU_1928398_0_0_1"/>
<accession>A0A0C3FTG2</accession>
<proteinExistence type="predicted"/>
<dbReference type="Proteomes" id="UP000054166">
    <property type="component" value="Unassembled WGS sequence"/>
</dbReference>
<dbReference type="AlphaFoldDB" id="A0A0C3FTG2"/>
<organism evidence="1 2">
    <name type="scientific">Piloderma croceum (strain F 1598)</name>
    <dbReference type="NCBI Taxonomy" id="765440"/>
    <lineage>
        <taxon>Eukaryota</taxon>
        <taxon>Fungi</taxon>
        <taxon>Dikarya</taxon>
        <taxon>Basidiomycota</taxon>
        <taxon>Agaricomycotina</taxon>
        <taxon>Agaricomycetes</taxon>
        <taxon>Agaricomycetidae</taxon>
        <taxon>Atheliales</taxon>
        <taxon>Atheliaceae</taxon>
        <taxon>Piloderma</taxon>
    </lineage>
</organism>
<sequence>MPGTCLTRVDRFGATDVNKKVINHCHVSIAWAGSGNLLPIIGGFGMVKGGSPCIYICTMGGRAWGDRASLIWAMMGAGWRVIIEICLLPRAIRADKEQELCGHIMGNIYREVDDRISLWWLDPISGRGGWG</sequence>
<evidence type="ECO:0000313" key="2">
    <source>
        <dbReference type="Proteomes" id="UP000054166"/>
    </source>
</evidence>
<gene>
    <name evidence="1" type="ORF">PILCRDRAFT_88320</name>
</gene>
<name>A0A0C3FTG2_PILCF</name>
<dbReference type="InParanoid" id="A0A0C3FTG2"/>
<dbReference type="EMBL" id="KN832992">
    <property type="protein sequence ID" value="KIM83084.1"/>
    <property type="molecule type" value="Genomic_DNA"/>
</dbReference>
<reference evidence="2" key="2">
    <citation type="submission" date="2015-01" db="EMBL/GenBank/DDBJ databases">
        <title>Evolutionary Origins and Diversification of the Mycorrhizal Mutualists.</title>
        <authorList>
            <consortium name="DOE Joint Genome Institute"/>
            <consortium name="Mycorrhizal Genomics Consortium"/>
            <person name="Kohler A."/>
            <person name="Kuo A."/>
            <person name="Nagy L.G."/>
            <person name="Floudas D."/>
            <person name="Copeland A."/>
            <person name="Barry K.W."/>
            <person name="Cichocki N."/>
            <person name="Veneault-Fourrey C."/>
            <person name="LaButti K."/>
            <person name="Lindquist E.A."/>
            <person name="Lipzen A."/>
            <person name="Lundell T."/>
            <person name="Morin E."/>
            <person name="Murat C."/>
            <person name="Riley R."/>
            <person name="Ohm R."/>
            <person name="Sun H."/>
            <person name="Tunlid A."/>
            <person name="Henrissat B."/>
            <person name="Grigoriev I.V."/>
            <person name="Hibbett D.S."/>
            <person name="Martin F."/>
        </authorList>
    </citation>
    <scope>NUCLEOTIDE SEQUENCE [LARGE SCALE GENOMIC DNA]</scope>
    <source>
        <strain evidence="2">F 1598</strain>
    </source>
</reference>
<protein>
    <submittedName>
        <fullName evidence="1">Uncharacterized protein</fullName>
    </submittedName>
</protein>
<evidence type="ECO:0000313" key="1">
    <source>
        <dbReference type="EMBL" id="KIM83084.1"/>
    </source>
</evidence>
<reference evidence="1 2" key="1">
    <citation type="submission" date="2014-04" db="EMBL/GenBank/DDBJ databases">
        <authorList>
            <consortium name="DOE Joint Genome Institute"/>
            <person name="Kuo A."/>
            <person name="Tarkka M."/>
            <person name="Buscot F."/>
            <person name="Kohler A."/>
            <person name="Nagy L.G."/>
            <person name="Floudas D."/>
            <person name="Copeland A."/>
            <person name="Barry K.W."/>
            <person name="Cichocki N."/>
            <person name="Veneault-Fourrey C."/>
            <person name="LaButti K."/>
            <person name="Lindquist E.A."/>
            <person name="Lipzen A."/>
            <person name="Lundell T."/>
            <person name="Morin E."/>
            <person name="Murat C."/>
            <person name="Sun H."/>
            <person name="Tunlid A."/>
            <person name="Henrissat B."/>
            <person name="Grigoriev I.V."/>
            <person name="Hibbett D.S."/>
            <person name="Martin F."/>
            <person name="Nordberg H.P."/>
            <person name="Cantor M.N."/>
            <person name="Hua S.X."/>
        </authorList>
    </citation>
    <scope>NUCLEOTIDE SEQUENCE [LARGE SCALE GENOMIC DNA]</scope>
    <source>
        <strain evidence="1 2">F 1598</strain>
    </source>
</reference>
<keyword evidence="2" id="KW-1185">Reference proteome</keyword>